<comment type="caution">
    <text evidence="3">The sequence shown here is derived from an EMBL/GenBank/DDBJ whole genome shotgun (WGS) entry which is preliminary data.</text>
</comment>
<keyword evidence="1 2" id="KW-0732">Signal</keyword>
<sequence length="308" mass="33516">MKKLFLLSIVLVSQAAFAQELVWSNSFETADDLQGWTLHDLNNNGNGWIQGKNIYHNGTAMAYGTSGTIRHSINLVPSGTAANFATENDWITSPEIDLSSASGTVTLAAYVGRQRASQTAVARDLYIYVSTPQKPVPSLADFQALAVDANGNDLPNPYKIKGGYTENPFPADLTQFVESLVDLSAFAGKKIYIGIWSNRKSAGSNIQNINIDEMAIYASSVTLSTKDVKKNEIVTKIAENPAKDFLRLKLNPALKENKTTIVIYNRAGQKVITVPYSGAIHIAGLPEGVYTAEVTDGKTTEHLNFIKR</sequence>
<evidence type="ECO:0000313" key="4">
    <source>
        <dbReference type="Proteomes" id="UP000093432"/>
    </source>
</evidence>
<dbReference type="RefSeq" id="WP_065397457.1">
    <property type="nucleotide sequence ID" value="NZ_MAYG01000001.1"/>
</dbReference>
<dbReference type="AlphaFoldDB" id="A0A1B8ZPC5"/>
<evidence type="ECO:0000313" key="3">
    <source>
        <dbReference type="EMBL" id="OCA73452.1"/>
    </source>
</evidence>
<dbReference type="Proteomes" id="UP000093432">
    <property type="component" value="Unassembled WGS sequence"/>
</dbReference>
<dbReference type="NCBIfam" id="NF038128">
    <property type="entry name" value="choice_anch_J"/>
    <property type="match status" value="1"/>
</dbReference>
<dbReference type="STRING" id="651561.BBI00_03435"/>
<gene>
    <name evidence="3" type="ORF">BBI00_03435</name>
</gene>
<accession>A0A1B8ZPC5</accession>
<evidence type="ECO:0000256" key="1">
    <source>
        <dbReference type="ARBA" id="ARBA00022729"/>
    </source>
</evidence>
<proteinExistence type="predicted"/>
<dbReference type="NCBIfam" id="TIGR04183">
    <property type="entry name" value="Por_Secre_tail"/>
    <property type="match status" value="1"/>
</dbReference>
<name>A0A1B8ZPC5_9FLAO</name>
<dbReference type="Gene3D" id="2.60.120.200">
    <property type="match status" value="1"/>
</dbReference>
<evidence type="ECO:0000256" key="2">
    <source>
        <dbReference type="SAM" id="SignalP"/>
    </source>
</evidence>
<dbReference type="OrthoDB" id="1273278at2"/>
<protein>
    <submittedName>
        <fullName evidence="3">Secretion protein</fullName>
    </submittedName>
</protein>
<dbReference type="InterPro" id="IPR026444">
    <property type="entry name" value="Secre_tail"/>
</dbReference>
<feature type="chain" id="PRO_5008620904" evidence="2">
    <location>
        <begin position="19"/>
        <end position="308"/>
    </location>
</feature>
<reference evidence="4" key="1">
    <citation type="submission" date="2016-07" db="EMBL/GenBank/DDBJ databases">
        <authorList>
            <person name="Florea S."/>
            <person name="Webb J.S."/>
            <person name="Jaromczyk J."/>
            <person name="Schardl C.L."/>
        </authorList>
    </citation>
    <scope>NUCLEOTIDE SEQUENCE [LARGE SCALE GENOMIC DNA]</scope>
    <source>
        <strain evidence="4">CC-VM-7</strain>
    </source>
</reference>
<feature type="signal peptide" evidence="2">
    <location>
        <begin position="1"/>
        <end position="18"/>
    </location>
</feature>
<dbReference type="EMBL" id="MAYG01000001">
    <property type="protein sequence ID" value="OCA73452.1"/>
    <property type="molecule type" value="Genomic_DNA"/>
</dbReference>
<organism evidence="3 4">
    <name type="scientific">Chryseobacterium arthrosphaerae</name>
    <dbReference type="NCBI Taxonomy" id="651561"/>
    <lineage>
        <taxon>Bacteria</taxon>
        <taxon>Pseudomonadati</taxon>
        <taxon>Bacteroidota</taxon>
        <taxon>Flavobacteriia</taxon>
        <taxon>Flavobacteriales</taxon>
        <taxon>Weeksellaceae</taxon>
        <taxon>Chryseobacterium group</taxon>
        <taxon>Chryseobacterium</taxon>
    </lineage>
</organism>